<proteinExistence type="predicted"/>
<feature type="compositionally biased region" description="Pro residues" evidence="1">
    <location>
        <begin position="386"/>
        <end position="412"/>
    </location>
</feature>
<feature type="region of interest" description="Disordered" evidence="1">
    <location>
        <begin position="586"/>
        <end position="704"/>
    </location>
</feature>
<feature type="domain" description="CUE" evidence="2">
    <location>
        <begin position="330"/>
        <end position="373"/>
    </location>
</feature>
<feature type="compositionally biased region" description="Gly residues" evidence="1">
    <location>
        <begin position="494"/>
        <end position="503"/>
    </location>
</feature>
<dbReference type="PANTHER" id="PTHR21494:SF0">
    <property type="entry name" value="ACTIVATING SIGNAL COINTEGRATOR 1 COMPLEX SUBUNIT 2"/>
    <property type="match status" value="1"/>
</dbReference>
<sequence>MAEFPPLAPVPSPAVRRTIPSNDWEACLDAWRALLAVRLNASDQQFKVAAAEDTSIPPFMASYYQYTAAGDSTLQSGPKARQLRKLCFLATRRYILDLSNPPDGILDWRLLGNLCCCYPSSAALKTSLSSAWDLHQGKITSSVERAKAVVIKNLASTNSSSNPEVISDIRRLTILASVLPACGQVLMAGSDFLDTISEAYQSKGAREEFRKILVANIYVGLVSLLKEPVNLSSLLDQLFSLKAAARVGAPKMKKEATLLSDLICSSDLLIRLEKYLSIHPQKRGQDLLASLRTYQVESKSLHHRYQRRKKVDKGKEVSSDPIVSGELHAHKMSLVTQVQDLFPDLGSAFVVRLLDFYNDNPETIVAHLLDDSLPLELQSLDRSEQLPPPAEPPHSHLPPQPTPPSMPSPTFAPLPARKNIFDKDVDIAELSRSGEAQGKLHFGRVNADQTADTILADHSKHAANKAAILSALATFDSDDDERDDTYDTADVGGAIDGATGGADGEADAAERTRRAADVETVLFRTYKSNPGLFARDSATRRSQPRASLKRETEMTDEAIEGWAVMLARDPKRLAKLEDRLAMDAGGLAGAGSLNQPELRSTSYRRPQPREDREDSDEGESSGNAGSRGGRGGGGRGGRGRGGGGRGLGGRGGRGSGPSSGGQGQPDKDSAVSRQRKEENKGSRANHNRRQQHAKKMARGGGLPG</sequence>
<dbReference type="AlphaFoldDB" id="A0A9P5KZJ0"/>
<feature type="region of interest" description="Disordered" evidence="1">
    <location>
        <begin position="490"/>
        <end position="512"/>
    </location>
</feature>
<dbReference type="SUPFAM" id="SSF46934">
    <property type="entry name" value="UBA-like"/>
    <property type="match status" value="1"/>
</dbReference>
<dbReference type="Gene3D" id="1.10.8.10">
    <property type="entry name" value="DNA helicase RuvA subunit, C-terminal domain"/>
    <property type="match status" value="1"/>
</dbReference>
<feature type="compositionally biased region" description="Polar residues" evidence="1">
    <location>
        <begin position="594"/>
        <end position="604"/>
    </location>
</feature>
<evidence type="ECO:0000259" key="2">
    <source>
        <dbReference type="PROSITE" id="PS51140"/>
    </source>
</evidence>
<dbReference type="InterPro" id="IPR052586">
    <property type="entry name" value="ASCC2"/>
</dbReference>
<dbReference type="OrthoDB" id="5577209at2759"/>
<name>A0A9P5KZJ0_PENCR</name>
<dbReference type="InterPro" id="IPR009060">
    <property type="entry name" value="UBA-like_sf"/>
</dbReference>
<evidence type="ECO:0000256" key="1">
    <source>
        <dbReference type="SAM" id="MobiDB-lite"/>
    </source>
</evidence>
<reference evidence="3" key="1">
    <citation type="submission" date="2020-02" db="EMBL/GenBank/DDBJ databases">
        <authorList>
            <person name="Lichtner F.J."/>
        </authorList>
    </citation>
    <scope>NUCLEOTIDE SEQUENCE</scope>
    <source>
        <strain evidence="3">G10</strain>
    </source>
</reference>
<dbReference type="Pfam" id="PF02845">
    <property type="entry name" value="CUE"/>
    <property type="match status" value="1"/>
</dbReference>
<dbReference type="SMART" id="SM00546">
    <property type="entry name" value="CUE"/>
    <property type="match status" value="1"/>
</dbReference>
<dbReference type="InterPro" id="IPR003892">
    <property type="entry name" value="CUE"/>
</dbReference>
<dbReference type="GO" id="GO:0043130">
    <property type="term" value="F:ubiquitin binding"/>
    <property type="evidence" value="ECO:0007669"/>
    <property type="project" value="InterPro"/>
</dbReference>
<dbReference type="EMBL" id="JAAOZQ010000124">
    <property type="protein sequence ID" value="KAF7516996.1"/>
    <property type="molecule type" value="Genomic_DNA"/>
</dbReference>
<evidence type="ECO:0000313" key="4">
    <source>
        <dbReference type="Proteomes" id="UP000701341"/>
    </source>
</evidence>
<dbReference type="PROSITE" id="PS51140">
    <property type="entry name" value="CUE"/>
    <property type="match status" value="1"/>
</dbReference>
<gene>
    <name evidence="3" type="ORF">PCG10_001656</name>
</gene>
<protein>
    <recommendedName>
        <fullName evidence="2">CUE domain-containing protein</fullName>
    </recommendedName>
</protein>
<organism evidence="3 4">
    <name type="scientific">Penicillium crustosum</name>
    <name type="common">Blue mold fungus</name>
    <dbReference type="NCBI Taxonomy" id="36656"/>
    <lineage>
        <taxon>Eukaryota</taxon>
        <taxon>Fungi</taxon>
        <taxon>Dikarya</taxon>
        <taxon>Ascomycota</taxon>
        <taxon>Pezizomycotina</taxon>
        <taxon>Eurotiomycetes</taxon>
        <taxon>Eurotiomycetidae</taxon>
        <taxon>Eurotiales</taxon>
        <taxon>Aspergillaceae</taxon>
        <taxon>Penicillium</taxon>
    </lineage>
</organism>
<feature type="region of interest" description="Disordered" evidence="1">
    <location>
        <begin position="534"/>
        <end position="553"/>
    </location>
</feature>
<feature type="region of interest" description="Disordered" evidence="1">
    <location>
        <begin position="383"/>
        <end position="415"/>
    </location>
</feature>
<dbReference type="CDD" id="cd14364">
    <property type="entry name" value="CUE_ASCC2"/>
    <property type="match status" value="1"/>
</dbReference>
<dbReference type="Proteomes" id="UP000701341">
    <property type="component" value="Unassembled WGS sequence"/>
</dbReference>
<comment type="caution">
    <text evidence="3">The sequence shown here is derived from an EMBL/GenBank/DDBJ whole genome shotgun (WGS) entry which is preliminary data.</text>
</comment>
<feature type="compositionally biased region" description="Basic residues" evidence="1">
    <location>
        <begin position="683"/>
        <end position="697"/>
    </location>
</feature>
<keyword evidence="4" id="KW-1185">Reference proteome</keyword>
<feature type="compositionally biased region" description="Basic and acidic residues" evidence="1">
    <location>
        <begin position="665"/>
        <end position="681"/>
    </location>
</feature>
<feature type="compositionally biased region" description="Gly residues" evidence="1">
    <location>
        <begin position="625"/>
        <end position="663"/>
    </location>
</feature>
<evidence type="ECO:0000313" key="3">
    <source>
        <dbReference type="EMBL" id="KAF7516996.1"/>
    </source>
</evidence>
<accession>A0A9P5KZJ0</accession>
<dbReference type="PANTHER" id="PTHR21494">
    <property type="entry name" value="ACTIVATING SIGNAL COINTEGRATOR 1 COMPLEX SUBUNIT 2 ASC-1 COMPLEX SUBUNIT P100"/>
    <property type="match status" value="1"/>
</dbReference>
<dbReference type="InterPro" id="IPR041800">
    <property type="entry name" value="ASCC2_CUE"/>
</dbReference>